<keyword evidence="2" id="KW-1185">Reference proteome</keyword>
<evidence type="ECO:0008006" key="3">
    <source>
        <dbReference type="Google" id="ProtNLM"/>
    </source>
</evidence>
<dbReference type="AlphaFoldDB" id="A0A2T0M537"/>
<protein>
    <recommendedName>
        <fullName evidence="3">Peptidase C80-like protein</fullName>
    </recommendedName>
</protein>
<evidence type="ECO:0000313" key="2">
    <source>
        <dbReference type="Proteomes" id="UP000238312"/>
    </source>
</evidence>
<organism evidence="1 2">
    <name type="scientific">Nonomuraea fuscirosea</name>
    <dbReference type="NCBI Taxonomy" id="1291556"/>
    <lineage>
        <taxon>Bacteria</taxon>
        <taxon>Bacillati</taxon>
        <taxon>Actinomycetota</taxon>
        <taxon>Actinomycetes</taxon>
        <taxon>Streptosporangiales</taxon>
        <taxon>Streptosporangiaceae</taxon>
        <taxon>Nonomuraea</taxon>
    </lineage>
</organism>
<evidence type="ECO:0000313" key="1">
    <source>
        <dbReference type="EMBL" id="PRX52344.1"/>
    </source>
</evidence>
<accession>A0A2T0M537</accession>
<sequence>MLWVIEGQPDTTYDGKETLPDTVQADINHLESNGAVKSHVKSRDVSYSREQAGTPCAQKLEKGEPIYVLAHAGIGASGPWLGGMDFPTFADKMVRKFGNQLNGRTVYVLACFIGEKAYKLAEALAEKGAENVKLYVPNKLMYISAAGIPHVLSSNQSFEEGNEYVAKYANQHKKMKLSLPCGKEWSGARAADGTGTVIAAGEVEKAVIGHFDPSGSET</sequence>
<gene>
    <name evidence="1" type="ORF">B0I32_13294</name>
</gene>
<comment type="caution">
    <text evidence="1">The sequence shown here is derived from an EMBL/GenBank/DDBJ whole genome shotgun (WGS) entry which is preliminary data.</text>
</comment>
<proteinExistence type="predicted"/>
<reference evidence="1 2" key="1">
    <citation type="submission" date="2018-03" db="EMBL/GenBank/DDBJ databases">
        <title>Genomic Encyclopedia of Type Strains, Phase III (KMG-III): the genomes of soil and plant-associated and newly described type strains.</title>
        <authorList>
            <person name="Whitman W."/>
        </authorList>
    </citation>
    <scope>NUCLEOTIDE SEQUENCE [LARGE SCALE GENOMIC DNA]</scope>
    <source>
        <strain evidence="1 2">CGMCC 4.7104</strain>
    </source>
</reference>
<dbReference type="OrthoDB" id="3349819at2"/>
<dbReference type="EMBL" id="PVNG01000032">
    <property type="protein sequence ID" value="PRX52344.1"/>
    <property type="molecule type" value="Genomic_DNA"/>
</dbReference>
<dbReference type="Proteomes" id="UP000238312">
    <property type="component" value="Unassembled WGS sequence"/>
</dbReference>
<dbReference type="RefSeq" id="WP_106251916.1">
    <property type="nucleotide sequence ID" value="NZ_JBFAIL010000029.1"/>
</dbReference>
<name>A0A2T0M537_9ACTN</name>